<dbReference type="EMBL" id="CP072943">
    <property type="protein sequence ID" value="QTX31755.1"/>
    <property type="molecule type" value="Genomic_DNA"/>
</dbReference>
<organism evidence="2 3">
    <name type="scientific">Aminithiophilus ramosus</name>
    <dbReference type="NCBI Taxonomy" id="3029084"/>
    <lineage>
        <taxon>Bacteria</taxon>
        <taxon>Thermotogati</taxon>
        <taxon>Synergistota</taxon>
        <taxon>Synergistia</taxon>
        <taxon>Synergistales</taxon>
        <taxon>Aminithiophilaceae</taxon>
        <taxon>Aminithiophilus</taxon>
    </lineage>
</organism>
<evidence type="ECO:0000313" key="2">
    <source>
        <dbReference type="EMBL" id="QTX31755.1"/>
    </source>
</evidence>
<dbReference type="Proteomes" id="UP000671879">
    <property type="component" value="Chromosome"/>
</dbReference>
<accession>A0A9Q7A682</accession>
<dbReference type="InterPro" id="IPR050177">
    <property type="entry name" value="Lipid_A_modif_metabolic_enz"/>
</dbReference>
<dbReference type="AlphaFoldDB" id="A0A9Q7A682"/>
<evidence type="ECO:0000259" key="1">
    <source>
        <dbReference type="Pfam" id="PF01370"/>
    </source>
</evidence>
<dbReference type="PANTHER" id="PTHR43245">
    <property type="entry name" value="BIFUNCTIONAL POLYMYXIN RESISTANCE PROTEIN ARNA"/>
    <property type="match status" value="1"/>
</dbReference>
<dbReference type="Pfam" id="PF01370">
    <property type="entry name" value="Epimerase"/>
    <property type="match status" value="1"/>
</dbReference>
<dbReference type="InterPro" id="IPR036291">
    <property type="entry name" value="NAD(P)-bd_dom_sf"/>
</dbReference>
<dbReference type="NCBIfam" id="NF008872">
    <property type="entry name" value="PRK11908.1"/>
    <property type="match status" value="1"/>
</dbReference>
<keyword evidence="3" id="KW-1185">Reference proteome</keyword>
<proteinExistence type="predicted"/>
<feature type="domain" description="NAD-dependent epimerase/dehydratase" evidence="1">
    <location>
        <begin position="3"/>
        <end position="250"/>
    </location>
</feature>
<dbReference type="RefSeq" id="WP_274372936.1">
    <property type="nucleotide sequence ID" value="NZ_CP072943.1"/>
</dbReference>
<dbReference type="InterPro" id="IPR001509">
    <property type="entry name" value="Epimerase_deHydtase"/>
</dbReference>
<name>A0A9Q7A682_9BACT</name>
<reference evidence="3" key="1">
    <citation type="submission" date="2021-04" db="EMBL/GenBank/DDBJ databases">
        <title>A novel Synergistetes isolate from a pyrite-forming mixed culture.</title>
        <authorList>
            <person name="Bunk B."/>
            <person name="Sproer C."/>
            <person name="Spring S."/>
            <person name="Pester M."/>
        </authorList>
    </citation>
    <scope>NUCLEOTIDE SEQUENCE [LARGE SCALE GENOMIC DNA]</scope>
    <source>
        <strain evidence="3">J.5.4.2-T.3.5.2</strain>
    </source>
</reference>
<evidence type="ECO:0000313" key="3">
    <source>
        <dbReference type="Proteomes" id="UP000671879"/>
    </source>
</evidence>
<dbReference type="KEGG" id="aram:KAR29_10445"/>
<gene>
    <name evidence="2" type="ORF">KAR29_10445</name>
</gene>
<sequence>MKVLILGANGFIGSHLCEAILDQRDWTVTAHDLVGGNLGNCLGRERFSLRLGDAFSDLDWIEEQVASCDVVLPLVGVAKPSFYLSRPLWTFELDFELNLKIVRFCVARKKRVIFPSTSEVYGMSSDRILYEESSPLTVGPIGKMRWIYSCAKQMMDRVIVAYGQEEGLRYTLFRPFNWIGPRLDSFDDARERRARSVTQFVYDIVQGRPVTLVNGGGQRRSFTWIGDGIEALMAIIGDEKGSDGKIFNIGNPANNRSISELVDHLVRILETFPETAQQARSAEIVVQSAESYYGNGYDDMQDRVPSIENIERCLGWRPRTTLDEALRRTVEGLIRP</sequence>
<dbReference type="Gene3D" id="3.40.50.720">
    <property type="entry name" value="NAD(P)-binding Rossmann-like Domain"/>
    <property type="match status" value="1"/>
</dbReference>
<protein>
    <submittedName>
        <fullName evidence="2">Bifunctional UDP-4-keto-pentose/UDP-xylose synthase</fullName>
    </submittedName>
</protein>
<dbReference type="PANTHER" id="PTHR43245:SF13">
    <property type="entry name" value="UDP-D-APIOSE_UDP-D-XYLOSE SYNTHASE 2"/>
    <property type="match status" value="1"/>
</dbReference>
<dbReference type="SUPFAM" id="SSF51735">
    <property type="entry name" value="NAD(P)-binding Rossmann-fold domains"/>
    <property type="match status" value="1"/>
</dbReference>